<dbReference type="InterPro" id="IPR000863">
    <property type="entry name" value="Sulfotransferase_dom"/>
</dbReference>
<comment type="similarity">
    <text evidence="1">Belongs to the sulfotransferase 1 family.</text>
</comment>
<dbReference type="SUPFAM" id="SSF52540">
    <property type="entry name" value="P-loop containing nucleoside triphosphate hydrolases"/>
    <property type="match status" value="1"/>
</dbReference>
<dbReference type="Gene3D" id="3.40.50.300">
    <property type="entry name" value="P-loop containing nucleotide triphosphate hydrolases"/>
    <property type="match status" value="1"/>
</dbReference>
<gene>
    <name evidence="4" type="ORF">HPB48_004858</name>
</gene>
<organism evidence="4 5">
    <name type="scientific">Haemaphysalis longicornis</name>
    <name type="common">Bush tick</name>
    <dbReference type="NCBI Taxonomy" id="44386"/>
    <lineage>
        <taxon>Eukaryota</taxon>
        <taxon>Metazoa</taxon>
        <taxon>Ecdysozoa</taxon>
        <taxon>Arthropoda</taxon>
        <taxon>Chelicerata</taxon>
        <taxon>Arachnida</taxon>
        <taxon>Acari</taxon>
        <taxon>Parasitiformes</taxon>
        <taxon>Ixodida</taxon>
        <taxon>Ixodoidea</taxon>
        <taxon>Ixodidae</taxon>
        <taxon>Haemaphysalinae</taxon>
        <taxon>Haemaphysalis</taxon>
    </lineage>
</organism>
<name>A0A9J6GH12_HAELO</name>
<dbReference type="OrthoDB" id="6487831at2759"/>
<dbReference type="EMBL" id="JABSTR010000008">
    <property type="protein sequence ID" value="KAH9377734.1"/>
    <property type="molecule type" value="Genomic_DNA"/>
</dbReference>
<protein>
    <recommendedName>
        <fullName evidence="3">Sulfotransferase domain-containing protein</fullName>
    </recommendedName>
</protein>
<accession>A0A9J6GH12</accession>
<evidence type="ECO:0000313" key="5">
    <source>
        <dbReference type="Proteomes" id="UP000821853"/>
    </source>
</evidence>
<keyword evidence="2" id="KW-0808">Transferase</keyword>
<dbReference type="InterPro" id="IPR027417">
    <property type="entry name" value="P-loop_NTPase"/>
</dbReference>
<evidence type="ECO:0000256" key="2">
    <source>
        <dbReference type="ARBA" id="ARBA00022679"/>
    </source>
</evidence>
<keyword evidence="5" id="KW-1185">Reference proteome</keyword>
<sequence>MTAARPKPYYQVVDGVPRSPLIAPELLREGFEFVPEKGDLLQVSYPKSGTHWVQYITQLILRNGEPLESYEDFRKNAVFLEYRPGPRSYRPSNVLRTFLTHIPLHTENMNPEAKYVYVARNPWDCCVSAYHHAKDVSVYLFEDGTFDDFFECFLEGDFGWGDYFEHVVGGYSLKNEPNVFFVTYEELKTNTRNTIVNLARFIGDRYGNMLENDGKDGQKLLDIIIERSAPESMRNILASNLGGQGNVDADESLKKLDISSKVSHGGSKSHSFVRRGEVGGWKEYFSPDQLRRMEAIIAKKTHGSNVMSLWCDIREEALRICGESE</sequence>
<evidence type="ECO:0000256" key="1">
    <source>
        <dbReference type="ARBA" id="ARBA00005771"/>
    </source>
</evidence>
<dbReference type="AlphaFoldDB" id="A0A9J6GH12"/>
<evidence type="ECO:0000313" key="4">
    <source>
        <dbReference type="EMBL" id="KAH9377734.1"/>
    </source>
</evidence>
<feature type="domain" description="Sulfotransferase" evidence="3">
    <location>
        <begin position="39"/>
        <end position="304"/>
    </location>
</feature>
<dbReference type="VEuPathDB" id="VectorBase:HLOH_063716"/>
<evidence type="ECO:0000259" key="3">
    <source>
        <dbReference type="Pfam" id="PF00685"/>
    </source>
</evidence>
<dbReference type="OMA" id="NAAKHET"/>
<dbReference type="PANTHER" id="PTHR11783">
    <property type="entry name" value="SULFOTRANSFERASE SULT"/>
    <property type="match status" value="1"/>
</dbReference>
<dbReference type="Proteomes" id="UP000821853">
    <property type="component" value="Unassembled WGS sequence"/>
</dbReference>
<comment type="caution">
    <text evidence="4">The sequence shown here is derived from an EMBL/GenBank/DDBJ whole genome shotgun (WGS) entry which is preliminary data.</text>
</comment>
<proteinExistence type="inferred from homology"/>
<reference evidence="4 5" key="1">
    <citation type="journal article" date="2020" name="Cell">
        <title>Large-Scale Comparative Analyses of Tick Genomes Elucidate Their Genetic Diversity and Vector Capacities.</title>
        <authorList>
            <consortium name="Tick Genome and Microbiome Consortium (TIGMIC)"/>
            <person name="Jia N."/>
            <person name="Wang J."/>
            <person name="Shi W."/>
            <person name="Du L."/>
            <person name="Sun Y."/>
            <person name="Zhan W."/>
            <person name="Jiang J.F."/>
            <person name="Wang Q."/>
            <person name="Zhang B."/>
            <person name="Ji P."/>
            <person name="Bell-Sakyi L."/>
            <person name="Cui X.M."/>
            <person name="Yuan T.T."/>
            <person name="Jiang B.G."/>
            <person name="Yang W.F."/>
            <person name="Lam T.T."/>
            <person name="Chang Q.C."/>
            <person name="Ding S.J."/>
            <person name="Wang X.J."/>
            <person name="Zhu J.G."/>
            <person name="Ruan X.D."/>
            <person name="Zhao L."/>
            <person name="Wei J.T."/>
            <person name="Ye R.Z."/>
            <person name="Que T.C."/>
            <person name="Du C.H."/>
            <person name="Zhou Y.H."/>
            <person name="Cheng J.X."/>
            <person name="Dai P.F."/>
            <person name="Guo W.B."/>
            <person name="Han X.H."/>
            <person name="Huang E.J."/>
            <person name="Li L.F."/>
            <person name="Wei W."/>
            <person name="Gao Y.C."/>
            <person name="Liu J.Z."/>
            <person name="Shao H.Z."/>
            <person name="Wang X."/>
            <person name="Wang C.C."/>
            <person name="Yang T.C."/>
            <person name="Huo Q.B."/>
            <person name="Li W."/>
            <person name="Chen H.Y."/>
            <person name="Chen S.E."/>
            <person name="Zhou L.G."/>
            <person name="Ni X.B."/>
            <person name="Tian J.H."/>
            <person name="Sheng Y."/>
            <person name="Liu T."/>
            <person name="Pan Y.S."/>
            <person name="Xia L.Y."/>
            <person name="Li J."/>
            <person name="Zhao F."/>
            <person name="Cao W.C."/>
        </authorList>
    </citation>
    <scope>NUCLEOTIDE SEQUENCE [LARGE SCALE GENOMIC DNA]</scope>
    <source>
        <strain evidence="4">HaeL-2018</strain>
    </source>
</reference>
<dbReference type="GO" id="GO:0008146">
    <property type="term" value="F:sulfotransferase activity"/>
    <property type="evidence" value="ECO:0007669"/>
    <property type="project" value="InterPro"/>
</dbReference>
<dbReference type="Pfam" id="PF00685">
    <property type="entry name" value="Sulfotransfer_1"/>
    <property type="match status" value="1"/>
</dbReference>